<accession>A0A7C1JSJ8</accession>
<evidence type="ECO:0000256" key="5">
    <source>
        <dbReference type="ARBA" id="ARBA00022592"/>
    </source>
</evidence>
<evidence type="ECO:0000256" key="9">
    <source>
        <dbReference type="RuleBase" id="RU363032"/>
    </source>
</evidence>
<keyword evidence="6 9" id="KW-0812">Transmembrane</keyword>
<organism evidence="12">
    <name type="scientific">Caldilinea aerophila</name>
    <dbReference type="NCBI Taxonomy" id="133453"/>
    <lineage>
        <taxon>Bacteria</taxon>
        <taxon>Bacillati</taxon>
        <taxon>Chloroflexota</taxon>
        <taxon>Caldilineae</taxon>
        <taxon>Caldilineales</taxon>
        <taxon>Caldilineaceae</taxon>
        <taxon>Caldilinea</taxon>
    </lineage>
</organism>
<feature type="transmembrane region" description="Helical" evidence="9">
    <location>
        <begin position="298"/>
        <end position="321"/>
    </location>
</feature>
<feature type="transmembrane region" description="Helical" evidence="9">
    <location>
        <begin position="132"/>
        <end position="157"/>
    </location>
</feature>
<dbReference type="InterPro" id="IPR000515">
    <property type="entry name" value="MetI-like"/>
</dbReference>
<evidence type="ECO:0000256" key="4">
    <source>
        <dbReference type="ARBA" id="ARBA00022475"/>
    </source>
</evidence>
<comment type="caution">
    <text evidence="12">The sequence shown here is derived from an EMBL/GenBank/DDBJ whole genome shotgun (WGS) entry which is preliminary data.</text>
</comment>
<keyword evidence="5 10" id="KW-0592">Phosphate transport</keyword>
<keyword evidence="7 9" id="KW-1133">Transmembrane helix</keyword>
<evidence type="ECO:0000256" key="6">
    <source>
        <dbReference type="ARBA" id="ARBA00022692"/>
    </source>
</evidence>
<feature type="transmembrane region" description="Helical" evidence="9">
    <location>
        <begin position="41"/>
        <end position="63"/>
    </location>
</feature>
<sequence length="331" mass="36079">MTREDSLTLLTRPGAARATATLLQRRLLDITASVVMRIIRWLVTLLFVLIAITLLVRSLPIFQRVGALELLRSHEWHPMAGEFGLAPFIAGSIAVTTVAMAIAVIPAILCGIYMAEYTSTRTRAWLKPLIDLLVGIPSVIYGLWGVLFVVPLIRGWIGPAVDGTLGQMLPFFCQTNPSGYGVLAAGFVLALMTFPLIVAVTEEVMRSVPQQMRETLLALGATRWEATKCIVRHAALPGVLAAVALGFSRAFGETLAVMMVVGNVPRMPTSIFDAAYPLPALIANNYSEMMSVPLYDSALMTAALILLVVVFCFNTCARLVIHRLSRREGWL</sequence>
<evidence type="ECO:0000256" key="8">
    <source>
        <dbReference type="ARBA" id="ARBA00023136"/>
    </source>
</evidence>
<evidence type="ECO:0000256" key="2">
    <source>
        <dbReference type="ARBA" id="ARBA00007069"/>
    </source>
</evidence>
<comment type="subcellular location">
    <subcellularLocation>
        <location evidence="1 9">Cell membrane</location>
        <topology evidence="1 9">Multi-pass membrane protein</topology>
    </subcellularLocation>
</comment>
<proteinExistence type="inferred from homology"/>
<evidence type="ECO:0000256" key="7">
    <source>
        <dbReference type="ARBA" id="ARBA00022989"/>
    </source>
</evidence>
<feature type="transmembrane region" description="Helical" evidence="9">
    <location>
        <begin position="177"/>
        <end position="200"/>
    </location>
</feature>
<comment type="similarity">
    <text evidence="2 10">Belongs to the binding-protein-dependent transport system permease family. CysTW subfamily.</text>
</comment>
<keyword evidence="3 9" id="KW-0813">Transport</keyword>
<evidence type="ECO:0000256" key="1">
    <source>
        <dbReference type="ARBA" id="ARBA00004651"/>
    </source>
</evidence>
<evidence type="ECO:0000256" key="10">
    <source>
        <dbReference type="RuleBase" id="RU363054"/>
    </source>
</evidence>
<dbReference type="InterPro" id="IPR051124">
    <property type="entry name" value="Phosphate_Transport_Permease"/>
</dbReference>
<dbReference type="Pfam" id="PF00528">
    <property type="entry name" value="BPD_transp_1"/>
    <property type="match status" value="1"/>
</dbReference>
<evidence type="ECO:0000256" key="3">
    <source>
        <dbReference type="ARBA" id="ARBA00022448"/>
    </source>
</evidence>
<dbReference type="CDD" id="cd06261">
    <property type="entry name" value="TM_PBP2"/>
    <property type="match status" value="1"/>
</dbReference>
<dbReference type="GO" id="GO:0005886">
    <property type="term" value="C:plasma membrane"/>
    <property type="evidence" value="ECO:0007669"/>
    <property type="project" value="UniProtKB-SubCell"/>
</dbReference>
<dbReference type="PANTHER" id="PTHR30425:SF1">
    <property type="entry name" value="PHOSPHATE TRANSPORT SYSTEM PERMEASE PROTEIN PSTC"/>
    <property type="match status" value="1"/>
</dbReference>
<comment type="function">
    <text evidence="10">Part of the binding-protein-dependent transport system for phosphate; probably responsible for the translocation of the substrate across the membrane.</text>
</comment>
<dbReference type="InterPro" id="IPR011864">
    <property type="entry name" value="Phosphate_PstC"/>
</dbReference>
<evidence type="ECO:0000313" key="12">
    <source>
        <dbReference type="EMBL" id="HDX31267.1"/>
    </source>
</evidence>
<protein>
    <recommendedName>
        <fullName evidence="10">Phosphate transport system permease protein</fullName>
    </recommendedName>
</protein>
<dbReference type="NCBIfam" id="TIGR02138">
    <property type="entry name" value="phosphate_pstC"/>
    <property type="match status" value="1"/>
</dbReference>
<feature type="domain" description="ABC transmembrane type-1" evidence="11">
    <location>
        <begin position="89"/>
        <end position="317"/>
    </location>
</feature>
<dbReference type="GO" id="GO:0006817">
    <property type="term" value="P:phosphate ion transport"/>
    <property type="evidence" value="ECO:0007669"/>
    <property type="project" value="UniProtKB-KW"/>
</dbReference>
<keyword evidence="8 9" id="KW-0472">Membrane</keyword>
<feature type="transmembrane region" description="Helical" evidence="9">
    <location>
        <begin position="83"/>
        <end position="112"/>
    </location>
</feature>
<dbReference type="PANTHER" id="PTHR30425">
    <property type="entry name" value="PHOSPHATE TRANSPORT SYSTEM PERMEASE PROTEIN PST"/>
    <property type="match status" value="1"/>
</dbReference>
<reference evidence="12" key="1">
    <citation type="journal article" date="2020" name="mSystems">
        <title>Genome- and Community-Level Interaction Insights into Carbon Utilization and Element Cycling Functions of Hydrothermarchaeota in Hydrothermal Sediment.</title>
        <authorList>
            <person name="Zhou Z."/>
            <person name="Liu Y."/>
            <person name="Xu W."/>
            <person name="Pan J."/>
            <person name="Luo Z.H."/>
            <person name="Li M."/>
        </authorList>
    </citation>
    <scope>NUCLEOTIDE SEQUENCE [LARGE SCALE GENOMIC DNA]</scope>
    <source>
        <strain evidence="12">SpSt-289</strain>
    </source>
</reference>
<dbReference type="Gene3D" id="1.10.3720.10">
    <property type="entry name" value="MetI-like"/>
    <property type="match status" value="1"/>
</dbReference>
<dbReference type="GO" id="GO:0005315">
    <property type="term" value="F:phosphate transmembrane transporter activity"/>
    <property type="evidence" value="ECO:0007669"/>
    <property type="project" value="InterPro"/>
</dbReference>
<gene>
    <name evidence="12" type="primary">pstC</name>
    <name evidence="12" type="ORF">ENQ20_07195</name>
</gene>
<name>A0A7C1JSJ8_9CHLR</name>
<dbReference type="InterPro" id="IPR035906">
    <property type="entry name" value="MetI-like_sf"/>
</dbReference>
<dbReference type="EMBL" id="DSMG01000077">
    <property type="protein sequence ID" value="HDX31267.1"/>
    <property type="molecule type" value="Genomic_DNA"/>
</dbReference>
<dbReference type="SUPFAM" id="SSF161098">
    <property type="entry name" value="MetI-like"/>
    <property type="match status" value="1"/>
</dbReference>
<evidence type="ECO:0000259" key="11">
    <source>
        <dbReference type="PROSITE" id="PS50928"/>
    </source>
</evidence>
<dbReference type="AlphaFoldDB" id="A0A7C1JSJ8"/>
<keyword evidence="4 10" id="KW-1003">Cell membrane</keyword>
<feature type="transmembrane region" description="Helical" evidence="9">
    <location>
        <begin position="238"/>
        <end position="261"/>
    </location>
</feature>
<dbReference type="PROSITE" id="PS50928">
    <property type="entry name" value="ABC_TM1"/>
    <property type="match status" value="1"/>
</dbReference>